<keyword evidence="2" id="KW-1133">Transmembrane helix</keyword>
<name>X7EI59_9RHOB</name>
<dbReference type="GO" id="GO:0016740">
    <property type="term" value="F:transferase activity"/>
    <property type="evidence" value="ECO:0007669"/>
    <property type="project" value="UniProtKB-KW"/>
</dbReference>
<feature type="transmembrane region" description="Helical" evidence="2">
    <location>
        <begin position="162"/>
        <end position="182"/>
    </location>
</feature>
<dbReference type="Proteomes" id="UP000022447">
    <property type="component" value="Unassembled WGS sequence"/>
</dbReference>
<dbReference type="RefSeq" id="WP_037261760.1">
    <property type="nucleotide sequence ID" value="NZ_JALZ01000008.1"/>
</dbReference>
<protein>
    <submittedName>
        <fullName evidence="3">Aspartate carbamoyltransferase catalytic subunit</fullName>
    </submittedName>
</protein>
<keyword evidence="2" id="KW-0812">Transmembrane</keyword>
<reference evidence="3 4" key="1">
    <citation type="submission" date="2014-01" db="EMBL/GenBank/DDBJ databases">
        <title>Roseivivax halodurans JCM 10272 Genome Sequencing.</title>
        <authorList>
            <person name="Lai Q."/>
            <person name="Li G."/>
            <person name="Shao Z."/>
        </authorList>
    </citation>
    <scope>NUCLEOTIDE SEQUENCE [LARGE SCALE GENOMIC DNA]</scope>
    <source>
        <strain evidence="3 4">JCM 10272</strain>
    </source>
</reference>
<comment type="caution">
    <text evidence="3">The sequence shown here is derived from an EMBL/GenBank/DDBJ whole genome shotgun (WGS) entry which is preliminary data.</text>
</comment>
<feature type="region of interest" description="Disordered" evidence="1">
    <location>
        <begin position="120"/>
        <end position="151"/>
    </location>
</feature>
<keyword evidence="4" id="KW-1185">Reference proteome</keyword>
<organism evidence="3 4">
    <name type="scientific">Roseivivax halodurans JCM 10272</name>
    <dbReference type="NCBI Taxonomy" id="1449350"/>
    <lineage>
        <taxon>Bacteria</taxon>
        <taxon>Pseudomonadati</taxon>
        <taxon>Pseudomonadota</taxon>
        <taxon>Alphaproteobacteria</taxon>
        <taxon>Rhodobacterales</taxon>
        <taxon>Roseobacteraceae</taxon>
        <taxon>Roseivivax</taxon>
    </lineage>
</organism>
<accession>X7EI59</accession>
<evidence type="ECO:0000256" key="2">
    <source>
        <dbReference type="SAM" id="Phobius"/>
    </source>
</evidence>
<evidence type="ECO:0000313" key="3">
    <source>
        <dbReference type="EMBL" id="ETX14846.1"/>
    </source>
</evidence>
<dbReference type="eggNOG" id="ENOG502ZRH0">
    <property type="taxonomic scope" value="Bacteria"/>
</dbReference>
<gene>
    <name evidence="3" type="ORF">OCH239_21070</name>
</gene>
<dbReference type="AlphaFoldDB" id="X7EI59"/>
<dbReference type="EMBL" id="JALZ01000008">
    <property type="protein sequence ID" value="ETX14846.1"/>
    <property type="molecule type" value="Genomic_DNA"/>
</dbReference>
<dbReference type="STRING" id="1449350.OCH239_21070"/>
<evidence type="ECO:0000313" key="4">
    <source>
        <dbReference type="Proteomes" id="UP000022447"/>
    </source>
</evidence>
<evidence type="ECO:0000256" key="1">
    <source>
        <dbReference type="SAM" id="MobiDB-lite"/>
    </source>
</evidence>
<keyword evidence="3" id="KW-0808">Transferase</keyword>
<proteinExistence type="predicted"/>
<sequence>MTEIHIPAGESDVTRVFHLDLPAEAVARFSEETGTGEWPLQDALGADSLRKDQVEIVTLRDLGTMPLSAYLAQAYDLEGPDFARDRPKLDTLSGHVLVLPGRALGHSAQTLHVQAPLTHVGSYGEPKRSAPAAPLHSTSAEGSVSDGAAGSATASRSPVLRALALVVLALLAGVVLFLVVGASS</sequence>
<dbReference type="OrthoDB" id="7875742at2"/>
<keyword evidence="2" id="KW-0472">Membrane</keyword>